<proteinExistence type="predicted"/>
<evidence type="ECO:0000313" key="3">
    <source>
        <dbReference type="Proteomes" id="UP000694892"/>
    </source>
</evidence>
<reference evidence="3" key="1">
    <citation type="journal article" date="2016" name="Nature">
        <title>Genome evolution in the allotetraploid frog Xenopus laevis.</title>
        <authorList>
            <person name="Session A.M."/>
            <person name="Uno Y."/>
            <person name="Kwon T."/>
            <person name="Chapman J.A."/>
            <person name="Toyoda A."/>
            <person name="Takahashi S."/>
            <person name="Fukui A."/>
            <person name="Hikosaka A."/>
            <person name="Suzuki A."/>
            <person name="Kondo M."/>
            <person name="van Heeringen S.J."/>
            <person name="Quigley I."/>
            <person name="Heinz S."/>
            <person name="Ogino H."/>
            <person name="Ochi H."/>
            <person name="Hellsten U."/>
            <person name="Lyons J.B."/>
            <person name="Simakov O."/>
            <person name="Putnam N."/>
            <person name="Stites J."/>
            <person name="Kuroki Y."/>
            <person name="Tanaka T."/>
            <person name="Michiue T."/>
            <person name="Watanabe M."/>
            <person name="Bogdanovic O."/>
            <person name="Lister R."/>
            <person name="Georgiou G."/>
            <person name="Paranjpe S.S."/>
            <person name="van Kruijsbergen I."/>
            <person name="Shu S."/>
            <person name="Carlson J."/>
            <person name="Kinoshita T."/>
            <person name="Ohta Y."/>
            <person name="Mawaribuchi S."/>
            <person name="Jenkins J."/>
            <person name="Grimwood J."/>
            <person name="Schmutz J."/>
            <person name="Mitros T."/>
            <person name="Mozaffari S.V."/>
            <person name="Suzuki Y."/>
            <person name="Haramoto Y."/>
            <person name="Yamamoto T.S."/>
            <person name="Takagi C."/>
            <person name="Heald R."/>
            <person name="Miller K."/>
            <person name="Haudenschild C."/>
            <person name="Kitzman J."/>
            <person name="Nakayama T."/>
            <person name="Izutsu Y."/>
            <person name="Robert J."/>
            <person name="Fortriede J."/>
            <person name="Burns K."/>
            <person name="Lotay V."/>
            <person name="Karimi K."/>
            <person name="Yasuoka Y."/>
            <person name="Dichmann D.S."/>
            <person name="Flajnik M.F."/>
            <person name="Houston D.W."/>
            <person name="Shendure J."/>
            <person name="DuPasquier L."/>
            <person name="Vize P.D."/>
            <person name="Zorn A.M."/>
            <person name="Ito M."/>
            <person name="Marcotte E.M."/>
            <person name="Wallingford J.B."/>
            <person name="Ito Y."/>
            <person name="Asashima M."/>
            <person name="Ueno N."/>
            <person name="Matsuda Y."/>
            <person name="Veenstra G.J."/>
            <person name="Fujiyama A."/>
            <person name="Harland R.M."/>
            <person name="Taira M."/>
            <person name="Rokhsar D.S."/>
        </authorList>
    </citation>
    <scope>NUCLEOTIDE SEQUENCE [LARGE SCALE GENOMIC DNA]</scope>
    <source>
        <strain evidence="3">J</strain>
    </source>
</reference>
<dbReference type="Proteomes" id="UP000694892">
    <property type="component" value="Chromosome 5S"/>
</dbReference>
<evidence type="ECO:0000256" key="1">
    <source>
        <dbReference type="SAM" id="MobiDB-lite"/>
    </source>
</evidence>
<sequence>MGELANSSMSSLNGSLAGFYSGSSSSLSKSPPSPPSANISVPRCSAAIALASSIPAVSRKHRAGWPE</sequence>
<name>A0A974CU12_XENLA</name>
<dbReference type="EMBL" id="CM004475">
    <property type="protein sequence ID" value="OCT78431.1"/>
    <property type="molecule type" value="Genomic_DNA"/>
</dbReference>
<gene>
    <name evidence="2" type="ORF">XELAEV_18029528mg</name>
</gene>
<feature type="compositionally biased region" description="Low complexity" evidence="1">
    <location>
        <begin position="21"/>
        <end position="39"/>
    </location>
</feature>
<evidence type="ECO:0000313" key="2">
    <source>
        <dbReference type="EMBL" id="OCT78431.1"/>
    </source>
</evidence>
<organism evidence="2 3">
    <name type="scientific">Xenopus laevis</name>
    <name type="common">African clawed frog</name>
    <dbReference type="NCBI Taxonomy" id="8355"/>
    <lineage>
        <taxon>Eukaryota</taxon>
        <taxon>Metazoa</taxon>
        <taxon>Chordata</taxon>
        <taxon>Craniata</taxon>
        <taxon>Vertebrata</taxon>
        <taxon>Euteleostomi</taxon>
        <taxon>Amphibia</taxon>
        <taxon>Batrachia</taxon>
        <taxon>Anura</taxon>
        <taxon>Pipoidea</taxon>
        <taxon>Pipidae</taxon>
        <taxon>Xenopodinae</taxon>
        <taxon>Xenopus</taxon>
        <taxon>Xenopus</taxon>
    </lineage>
</organism>
<accession>A0A974CU12</accession>
<dbReference type="AlphaFoldDB" id="A0A974CU12"/>
<protein>
    <submittedName>
        <fullName evidence="2">Uncharacterized protein</fullName>
    </submittedName>
</protein>
<feature type="region of interest" description="Disordered" evidence="1">
    <location>
        <begin position="20"/>
        <end position="39"/>
    </location>
</feature>